<dbReference type="Pfam" id="PF12697">
    <property type="entry name" value="Abhydrolase_6"/>
    <property type="match status" value="1"/>
</dbReference>
<dbReference type="Proteomes" id="UP000219465">
    <property type="component" value="Unassembled WGS sequence"/>
</dbReference>
<feature type="domain" description="AB hydrolase-1" evidence="1">
    <location>
        <begin position="17"/>
        <end position="248"/>
    </location>
</feature>
<dbReference type="InterPro" id="IPR029058">
    <property type="entry name" value="AB_hydrolase_fold"/>
</dbReference>
<keyword evidence="3" id="KW-1185">Reference proteome</keyword>
<gene>
    <name evidence="2" type="ORF">SAMN05877838_1025</name>
</gene>
<dbReference type="InterPro" id="IPR000073">
    <property type="entry name" value="AB_hydrolase_1"/>
</dbReference>
<dbReference type="InterPro" id="IPR050266">
    <property type="entry name" value="AB_hydrolase_sf"/>
</dbReference>
<reference evidence="3" key="1">
    <citation type="submission" date="2017-08" db="EMBL/GenBank/DDBJ databases">
        <authorList>
            <person name="Varghese N."/>
            <person name="Submissions S."/>
        </authorList>
    </citation>
    <scope>NUCLEOTIDE SEQUENCE [LARGE SCALE GENOMIC DNA]</scope>
    <source>
        <strain evidence="3">KCTC 23107</strain>
    </source>
</reference>
<keyword evidence="2" id="KW-0670">Pyruvate</keyword>
<keyword evidence="2" id="KW-0808">Transferase</keyword>
<name>A0A286I466_9HYPH</name>
<evidence type="ECO:0000313" key="3">
    <source>
        <dbReference type="Proteomes" id="UP000219465"/>
    </source>
</evidence>
<dbReference type="Gene3D" id="3.40.50.1820">
    <property type="entry name" value="alpha/beta hydrolase"/>
    <property type="match status" value="1"/>
</dbReference>
<accession>A0A286I466</accession>
<sequence length="258" mass="26469">MSGLHIEFSGPEDGIPLVLLHGFGGDGSAWEAVKAGLPDTIRVMAVDLPGHSRSLDADGRGGAGRMAKAILAGLDTAGVASFHLAGHSMGGAVAALIAMRAPERVKTLTLVAPGGMAKEINAGLLARYAKASSEAEIRGCLEEMSAPGFVTSQEVIDHFVAARARPGQAEALEETYQAMFPNGAEEGQGVLPADALAGLPMPVFVIWGTADTVLPCPNPSALPASFAFSVLPNLGHMLPEESPDAIIRVLGQALTSES</sequence>
<dbReference type="PANTHER" id="PTHR43798">
    <property type="entry name" value="MONOACYLGLYCEROL LIPASE"/>
    <property type="match status" value="1"/>
</dbReference>
<dbReference type="PRINTS" id="PR00111">
    <property type="entry name" value="ABHYDROLASE"/>
</dbReference>
<dbReference type="AlphaFoldDB" id="A0A286I466"/>
<dbReference type="RefSeq" id="WP_179758954.1">
    <property type="nucleotide sequence ID" value="NZ_OCPC01000001.1"/>
</dbReference>
<dbReference type="PANTHER" id="PTHR43798:SF33">
    <property type="entry name" value="HYDROLASE, PUTATIVE (AFU_ORTHOLOGUE AFUA_2G14860)-RELATED"/>
    <property type="match status" value="1"/>
</dbReference>
<protein>
    <submittedName>
        <fullName evidence="2">Pyruvate dehydrogenase E2 component (Dihydrolipoamide acetyltransferase)</fullName>
    </submittedName>
</protein>
<dbReference type="GO" id="GO:0016740">
    <property type="term" value="F:transferase activity"/>
    <property type="evidence" value="ECO:0007669"/>
    <property type="project" value="UniProtKB-KW"/>
</dbReference>
<dbReference type="EMBL" id="OCPC01000001">
    <property type="protein sequence ID" value="SOE14767.1"/>
    <property type="molecule type" value="Genomic_DNA"/>
</dbReference>
<evidence type="ECO:0000259" key="1">
    <source>
        <dbReference type="Pfam" id="PF12697"/>
    </source>
</evidence>
<dbReference type="GO" id="GO:0016020">
    <property type="term" value="C:membrane"/>
    <property type="evidence" value="ECO:0007669"/>
    <property type="project" value="TreeGrafter"/>
</dbReference>
<dbReference type="SUPFAM" id="SSF53474">
    <property type="entry name" value="alpha/beta-Hydrolases"/>
    <property type="match status" value="1"/>
</dbReference>
<proteinExistence type="predicted"/>
<evidence type="ECO:0000313" key="2">
    <source>
        <dbReference type="EMBL" id="SOE14767.1"/>
    </source>
</evidence>
<organism evidence="2 3">
    <name type="scientific">Hoeflea halophila</name>
    <dbReference type="NCBI Taxonomy" id="714899"/>
    <lineage>
        <taxon>Bacteria</taxon>
        <taxon>Pseudomonadati</taxon>
        <taxon>Pseudomonadota</taxon>
        <taxon>Alphaproteobacteria</taxon>
        <taxon>Hyphomicrobiales</taxon>
        <taxon>Rhizobiaceae</taxon>
        <taxon>Hoeflea</taxon>
    </lineage>
</organism>